<evidence type="ECO:0000313" key="8">
    <source>
        <dbReference type="EMBL" id="KKW93929.1"/>
    </source>
</evidence>
<dbReference type="PATRIC" id="fig|56193.3.peg.950"/>
<feature type="domain" description="Flavodoxin-like fold" evidence="7">
    <location>
        <begin position="1"/>
        <end position="202"/>
    </location>
</feature>
<dbReference type="EC" id="1.6.5.-" evidence="6"/>
<evidence type="ECO:0000256" key="1">
    <source>
        <dbReference type="ARBA" id="ARBA00022630"/>
    </source>
</evidence>
<comment type="function">
    <text evidence="6">Also exhibits azoreductase activity. Catalyzes the reductive cleavage of the azo bond in aromatic azo compounds to the corresponding amines.</text>
</comment>
<keyword evidence="1 6" id="KW-0285">Flavoprotein</keyword>
<comment type="catalytic activity">
    <reaction evidence="5">
        <text>N,N-dimethyl-1,4-phenylenediamine + anthranilate + 2 NAD(+) = 2-(4-dimethylaminophenyl)diazenylbenzoate + 2 NADH + 2 H(+)</text>
        <dbReference type="Rhea" id="RHEA:55872"/>
        <dbReference type="ChEBI" id="CHEBI:15378"/>
        <dbReference type="ChEBI" id="CHEBI:15783"/>
        <dbReference type="ChEBI" id="CHEBI:16567"/>
        <dbReference type="ChEBI" id="CHEBI:57540"/>
        <dbReference type="ChEBI" id="CHEBI:57945"/>
        <dbReference type="ChEBI" id="CHEBI:71579"/>
        <dbReference type="EC" id="1.7.1.17"/>
    </reaction>
    <physiologicalReaction direction="right-to-left" evidence="5">
        <dbReference type="Rhea" id="RHEA:55874"/>
    </physiologicalReaction>
</comment>
<dbReference type="SUPFAM" id="SSF52218">
    <property type="entry name" value="Flavoproteins"/>
    <property type="match status" value="1"/>
</dbReference>
<evidence type="ECO:0000259" key="7">
    <source>
        <dbReference type="Pfam" id="PF02525"/>
    </source>
</evidence>
<dbReference type="PANTHER" id="PTHR43741">
    <property type="entry name" value="FMN-DEPENDENT NADH-AZOREDUCTASE 1"/>
    <property type="match status" value="1"/>
</dbReference>
<feature type="binding site" evidence="6">
    <location>
        <begin position="98"/>
        <end position="101"/>
    </location>
    <ligand>
        <name>FMN</name>
        <dbReference type="ChEBI" id="CHEBI:58210"/>
    </ligand>
</feature>
<dbReference type="InterPro" id="IPR023048">
    <property type="entry name" value="NADH:quinone_OxRdtase_FMN_depd"/>
</dbReference>
<protein>
    <recommendedName>
        <fullName evidence="6">FMN dependent NADH:quinone oxidoreductase</fullName>
        <ecNumber evidence="6">1.6.5.-</ecNumber>
    </recommendedName>
    <alternativeName>
        <fullName evidence="6">Azo-dye reductase</fullName>
    </alternativeName>
    <alternativeName>
        <fullName evidence="6">FMN-dependent NADH-azo compound oxidoreductase</fullName>
    </alternativeName>
    <alternativeName>
        <fullName evidence="6">FMN-dependent NADH-azoreductase</fullName>
        <ecNumber evidence="6">1.7.1.17</ecNumber>
    </alternativeName>
</protein>
<keyword evidence="4 6" id="KW-0520">NAD</keyword>
<feature type="binding site" evidence="6">
    <location>
        <begin position="142"/>
        <end position="145"/>
    </location>
    <ligand>
        <name>FMN</name>
        <dbReference type="ChEBI" id="CHEBI:58210"/>
    </ligand>
</feature>
<dbReference type="HAMAP" id="MF_01216">
    <property type="entry name" value="Azoreductase_type1"/>
    <property type="match status" value="1"/>
</dbReference>
<dbReference type="Pfam" id="PF02525">
    <property type="entry name" value="Flavodoxin_2"/>
    <property type="match status" value="1"/>
</dbReference>
<sequence>MIILHMDSSMAGEASISRQLSSQVVDRLTTLQPQAQVIYRDLVANPLAHLTRAILPSSHPIAPPVDSLQGEDLAARAASDEVLQEFLRADAIVIGVPMYNLTIPSQLRAWIDRVIVPGTTLGYSAEGPVGMIKDKRAILAISQGGAYSHPQASHREFVQSYMTSVLNLIGLDEVEVVLAEGLSISPEIRSEAIDAARAKVEALA</sequence>
<dbReference type="GO" id="GO:0009055">
    <property type="term" value="F:electron transfer activity"/>
    <property type="evidence" value="ECO:0007669"/>
    <property type="project" value="UniProtKB-UniRule"/>
</dbReference>
<evidence type="ECO:0000256" key="2">
    <source>
        <dbReference type="ARBA" id="ARBA00022643"/>
    </source>
</evidence>
<dbReference type="EMBL" id="LBIC01000001">
    <property type="protein sequence ID" value="KKW93929.1"/>
    <property type="molecule type" value="Genomic_DNA"/>
</dbReference>
<comment type="subunit">
    <text evidence="6">Homodimer.</text>
</comment>
<comment type="cofactor">
    <cofactor evidence="6">
        <name>FMN</name>
        <dbReference type="ChEBI" id="CHEBI:58210"/>
    </cofactor>
    <text evidence="6">Binds 1 FMN per subunit.</text>
</comment>
<dbReference type="GO" id="GO:0016655">
    <property type="term" value="F:oxidoreductase activity, acting on NAD(P)H, quinone or similar compound as acceptor"/>
    <property type="evidence" value="ECO:0007669"/>
    <property type="project" value="InterPro"/>
</dbReference>
<evidence type="ECO:0000256" key="5">
    <source>
        <dbReference type="ARBA" id="ARBA00048542"/>
    </source>
</evidence>
<dbReference type="InterPro" id="IPR003680">
    <property type="entry name" value="Flavodoxin_fold"/>
</dbReference>
<evidence type="ECO:0000313" key="9">
    <source>
        <dbReference type="Proteomes" id="UP000033874"/>
    </source>
</evidence>
<dbReference type="GO" id="GO:0016652">
    <property type="term" value="F:oxidoreductase activity, acting on NAD(P)H as acceptor"/>
    <property type="evidence" value="ECO:0007669"/>
    <property type="project" value="UniProtKB-UniRule"/>
</dbReference>
<feature type="binding site" evidence="6">
    <location>
        <position position="9"/>
    </location>
    <ligand>
        <name>FMN</name>
        <dbReference type="ChEBI" id="CHEBI:58210"/>
    </ligand>
</feature>
<evidence type="ECO:0000256" key="6">
    <source>
        <dbReference type="HAMAP-Rule" id="MF_01216"/>
    </source>
</evidence>
<dbReference type="InterPro" id="IPR050104">
    <property type="entry name" value="FMN-dep_NADH:Q_OxRdtase_AzoR1"/>
</dbReference>
<dbReference type="RefSeq" id="WP_046762363.1">
    <property type="nucleotide sequence ID" value="NZ_LBIC01000001.1"/>
</dbReference>
<keyword evidence="2 6" id="KW-0288">FMN</keyword>
<dbReference type="GO" id="GO:0010181">
    <property type="term" value="F:FMN binding"/>
    <property type="evidence" value="ECO:0007669"/>
    <property type="project" value="UniProtKB-UniRule"/>
</dbReference>
<dbReference type="Proteomes" id="UP000033874">
    <property type="component" value="Unassembled WGS sequence"/>
</dbReference>
<organism evidence="8 9">
    <name type="scientific">Sphingobium chungbukense</name>
    <dbReference type="NCBI Taxonomy" id="56193"/>
    <lineage>
        <taxon>Bacteria</taxon>
        <taxon>Pseudomonadati</taxon>
        <taxon>Pseudomonadota</taxon>
        <taxon>Alphaproteobacteria</taxon>
        <taxon>Sphingomonadales</taxon>
        <taxon>Sphingomonadaceae</taxon>
        <taxon>Sphingobium</taxon>
    </lineage>
</organism>
<keyword evidence="9" id="KW-1185">Reference proteome</keyword>
<comment type="catalytic activity">
    <reaction evidence="6">
        <text>2 a quinone + NADH + H(+) = 2 a 1,4-benzosemiquinone + NAD(+)</text>
        <dbReference type="Rhea" id="RHEA:65952"/>
        <dbReference type="ChEBI" id="CHEBI:15378"/>
        <dbReference type="ChEBI" id="CHEBI:57540"/>
        <dbReference type="ChEBI" id="CHEBI:57945"/>
        <dbReference type="ChEBI" id="CHEBI:132124"/>
        <dbReference type="ChEBI" id="CHEBI:134225"/>
    </reaction>
</comment>
<dbReference type="Gene3D" id="3.40.50.360">
    <property type="match status" value="1"/>
</dbReference>
<dbReference type="PANTHER" id="PTHR43741:SF4">
    <property type="entry name" value="FMN-DEPENDENT NADH:QUINONE OXIDOREDUCTASE"/>
    <property type="match status" value="1"/>
</dbReference>
<name>A0A0M3AZE7_9SPHN</name>
<dbReference type="InterPro" id="IPR029039">
    <property type="entry name" value="Flavoprotein-like_sf"/>
</dbReference>
<comment type="similarity">
    <text evidence="6">Belongs to the azoreductase type 1 family.</text>
</comment>
<evidence type="ECO:0000256" key="3">
    <source>
        <dbReference type="ARBA" id="ARBA00023002"/>
    </source>
</evidence>
<gene>
    <name evidence="6" type="primary">azoR</name>
    <name evidence="8" type="ORF">YP76_04610</name>
</gene>
<comment type="caution">
    <text evidence="8">The sequence shown here is derived from an EMBL/GenBank/DDBJ whole genome shotgun (WGS) entry which is preliminary data.</text>
</comment>
<comment type="function">
    <text evidence="6">Quinone reductase that provides resistance to thiol-specific stress caused by electrophilic quinones.</text>
</comment>
<dbReference type="EC" id="1.7.1.17" evidence="6"/>
<accession>A0A0M3AZE7</accession>
<proteinExistence type="inferred from homology"/>
<dbReference type="AlphaFoldDB" id="A0A0M3AZE7"/>
<evidence type="ECO:0000256" key="4">
    <source>
        <dbReference type="ARBA" id="ARBA00023027"/>
    </source>
</evidence>
<reference evidence="8 9" key="1">
    <citation type="submission" date="2015-04" db="EMBL/GenBank/DDBJ databases">
        <title>Genome sequence of aromatic hydrocarbons-degrading Sphingobium chungbukense DJ77.</title>
        <authorList>
            <person name="Kim Y.-C."/>
            <person name="Chae J.-C."/>
        </authorList>
    </citation>
    <scope>NUCLEOTIDE SEQUENCE [LARGE SCALE GENOMIC DNA]</scope>
    <source>
        <strain evidence="8 9">DJ77</strain>
    </source>
</reference>
<keyword evidence="3 6" id="KW-0560">Oxidoreductase</keyword>
<feature type="binding site" evidence="6">
    <location>
        <begin position="15"/>
        <end position="17"/>
    </location>
    <ligand>
        <name>FMN</name>
        <dbReference type="ChEBI" id="CHEBI:58210"/>
    </ligand>
</feature>